<dbReference type="InterPro" id="IPR012944">
    <property type="entry name" value="SusD_RagB_dom"/>
</dbReference>
<dbReference type="SUPFAM" id="SSF48452">
    <property type="entry name" value="TPR-like"/>
    <property type="match status" value="1"/>
</dbReference>
<feature type="chain" id="PRO_5031413993" evidence="6">
    <location>
        <begin position="26"/>
        <end position="512"/>
    </location>
</feature>
<dbReference type="CDD" id="cd08977">
    <property type="entry name" value="SusD"/>
    <property type="match status" value="1"/>
</dbReference>
<dbReference type="GO" id="GO:0009279">
    <property type="term" value="C:cell outer membrane"/>
    <property type="evidence" value="ECO:0007669"/>
    <property type="project" value="UniProtKB-SubCell"/>
</dbReference>
<gene>
    <name evidence="9" type="ORF">H3Z82_08755</name>
</gene>
<feature type="domain" description="RagB/SusD" evidence="7">
    <location>
        <begin position="261"/>
        <end position="512"/>
    </location>
</feature>
<accession>A0A7W2M4Y4</accession>
<sequence length="512" mass="58049">MKKFKYIYQVLIVINALLLVGCSNDDLTTLPVSSISEDEFWTSEEQVIMATNAAYLTLENNDKIEWDGFTEVLFSQTGSTKEIATGGINPGSDVVNSLWTDAYQNIREANWFLNNVEKSPVSGNELDKYTGQWRFVRAWAHYKLMYHFGGVPIVTEVLKVTDGRVKPNSRAEVLAFVLSELDHTITELSAADYNPEGGRITKWAAMALKSRILLYEGTLNDNQDDFQLSANISKDIIEQGGFGLHPNYTMLFRPEGDNSNEVILARINADKEGEYHNLGTRLGPPSFHGSYNTYSPTRALVAKYPDINGVAIENSTLYDADEPFKNRDPRLKQTVFDWTKDVVYEGAEFINTGTWYNFRKFIDPNEKSDRSHADHIILRLGEVYLNYIEAQNELNGPSQELLDYLNELRTRAGKGAADDGSDIAVPPIALAGLTKESFREIIRRERVIELVGEGNLYYDYHRWGLLEETMNKPAEAVKPLENRTFTAPRDYTWPIPDFELINNPNLTQNTGY</sequence>
<organism evidence="9 10">
    <name type="scientific">Gelidibacter maritimus</name>
    <dbReference type="NCBI Taxonomy" id="2761487"/>
    <lineage>
        <taxon>Bacteria</taxon>
        <taxon>Pseudomonadati</taxon>
        <taxon>Bacteroidota</taxon>
        <taxon>Flavobacteriia</taxon>
        <taxon>Flavobacteriales</taxon>
        <taxon>Flavobacteriaceae</taxon>
        <taxon>Gelidibacter</taxon>
    </lineage>
</organism>
<dbReference type="RefSeq" id="WP_182205026.1">
    <property type="nucleotide sequence ID" value="NZ_JACGLT010000005.1"/>
</dbReference>
<dbReference type="PROSITE" id="PS51257">
    <property type="entry name" value="PROKAR_LIPOPROTEIN"/>
    <property type="match status" value="1"/>
</dbReference>
<feature type="signal peptide" evidence="6">
    <location>
        <begin position="1"/>
        <end position="25"/>
    </location>
</feature>
<evidence type="ECO:0000256" key="4">
    <source>
        <dbReference type="ARBA" id="ARBA00023136"/>
    </source>
</evidence>
<evidence type="ECO:0000256" key="5">
    <source>
        <dbReference type="ARBA" id="ARBA00023237"/>
    </source>
</evidence>
<evidence type="ECO:0000256" key="3">
    <source>
        <dbReference type="ARBA" id="ARBA00022729"/>
    </source>
</evidence>
<keyword evidence="5" id="KW-0998">Cell outer membrane</keyword>
<keyword evidence="3 6" id="KW-0732">Signal</keyword>
<keyword evidence="10" id="KW-1185">Reference proteome</keyword>
<comment type="similarity">
    <text evidence="2">Belongs to the SusD family.</text>
</comment>
<evidence type="ECO:0000313" key="9">
    <source>
        <dbReference type="EMBL" id="MBA6152810.1"/>
    </source>
</evidence>
<evidence type="ECO:0000256" key="2">
    <source>
        <dbReference type="ARBA" id="ARBA00006275"/>
    </source>
</evidence>
<protein>
    <submittedName>
        <fullName evidence="9">RagB/SusD family nutrient uptake outer membrane protein</fullName>
    </submittedName>
</protein>
<dbReference type="Gene3D" id="1.25.40.390">
    <property type="match status" value="1"/>
</dbReference>
<reference evidence="9 10" key="1">
    <citation type="submission" date="2020-07" db="EMBL/GenBank/DDBJ databases">
        <title>Bacterium isolated from marine sediment.</title>
        <authorList>
            <person name="Shang D."/>
        </authorList>
    </citation>
    <scope>NUCLEOTIDE SEQUENCE [LARGE SCALE GENOMIC DNA]</scope>
    <source>
        <strain evidence="9 10">F6074</strain>
    </source>
</reference>
<evidence type="ECO:0000256" key="1">
    <source>
        <dbReference type="ARBA" id="ARBA00004442"/>
    </source>
</evidence>
<keyword evidence="4" id="KW-0472">Membrane</keyword>
<dbReference type="EMBL" id="JACGLT010000005">
    <property type="protein sequence ID" value="MBA6152810.1"/>
    <property type="molecule type" value="Genomic_DNA"/>
</dbReference>
<feature type="domain" description="SusD-like N-terminal" evidence="8">
    <location>
        <begin position="84"/>
        <end position="214"/>
    </location>
</feature>
<dbReference type="Pfam" id="PF14322">
    <property type="entry name" value="SusD-like_3"/>
    <property type="match status" value="1"/>
</dbReference>
<comment type="subcellular location">
    <subcellularLocation>
        <location evidence="1">Cell outer membrane</location>
    </subcellularLocation>
</comment>
<dbReference type="AlphaFoldDB" id="A0A7W2M4Y4"/>
<proteinExistence type="inferred from homology"/>
<name>A0A7W2M4Y4_9FLAO</name>
<evidence type="ECO:0000313" key="10">
    <source>
        <dbReference type="Proteomes" id="UP000541857"/>
    </source>
</evidence>
<dbReference type="Proteomes" id="UP000541857">
    <property type="component" value="Unassembled WGS sequence"/>
</dbReference>
<dbReference type="InterPro" id="IPR011990">
    <property type="entry name" value="TPR-like_helical_dom_sf"/>
</dbReference>
<evidence type="ECO:0000259" key="7">
    <source>
        <dbReference type="Pfam" id="PF07980"/>
    </source>
</evidence>
<evidence type="ECO:0000259" key="8">
    <source>
        <dbReference type="Pfam" id="PF14322"/>
    </source>
</evidence>
<dbReference type="Pfam" id="PF07980">
    <property type="entry name" value="SusD_RagB"/>
    <property type="match status" value="1"/>
</dbReference>
<comment type="caution">
    <text evidence="9">The sequence shown here is derived from an EMBL/GenBank/DDBJ whole genome shotgun (WGS) entry which is preliminary data.</text>
</comment>
<evidence type="ECO:0000256" key="6">
    <source>
        <dbReference type="SAM" id="SignalP"/>
    </source>
</evidence>
<dbReference type="InterPro" id="IPR033985">
    <property type="entry name" value="SusD-like_N"/>
</dbReference>